<accession>A0ABW8NEQ4</accession>
<keyword evidence="3" id="KW-1185">Reference proteome</keyword>
<reference evidence="2 3" key="1">
    <citation type="submission" date="2024-03" db="EMBL/GenBank/DDBJ databases">
        <title>High-quality draft genome sequence of Oceanobacter sp. wDCs-4.</title>
        <authorList>
            <person name="Dong C."/>
        </authorList>
    </citation>
    <scope>NUCLEOTIDE SEQUENCE [LARGE SCALE GENOMIC DNA]</scope>
    <source>
        <strain evidence="3">wDCs-4</strain>
    </source>
</reference>
<dbReference type="InterPro" id="IPR012902">
    <property type="entry name" value="N_methyl_site"/>
</dbReference>
<dbReference type="Proteomes" id="UP001620597">
    <property type="component" value="Unassembled WGS sequence"/>
</dbReference>
<gene>
    <name evidence="2" type="ORF">WG929_03220</name>
</gene>
<protein>
    <submittedName>
        <fullName evidence="2">Type II secretion system protein</fullName>
    </submittedName>
</protein>
<evidence type="ECO:0000313" key="3">
    <source>
        <dbReference type="Proteomes" id="UP001620597"/>
    </source>
</evidence>
<dbReference type="PROSITE" id="PS00409">
    <property type="entry name" value="PROKAR_NTER_METHYL"/>
    <property type="match status" value="1"/>
</dbReference>
<organism evidence="2 3">
    <name type="scientific">Oceanobacter antarcticus</name>
    <dbReference type="NCBI Taxonomy" id="3133425"/>
    <lineage>
        <taxon>Bacteria</taxon>
        <taxon>Pseudomonadati</taxon>
        <taxon>Pseudomonadota</taxon>
        <taxon>Gammaproteobacteria</taxon>
        <taxon>Oceanospirillales</taxon>
        <taxon>Oceanospirillaceae</taxon>
        <taxon>Oceanobacter</taxon>
    </lineage>
</organism>
<feature type="transmembrane region" description="Helical" evidence="1">
    <location>
        <begin position="7"/>
        <end position="31"/>
    </location>
</feature>
<name>A0ABW8NEQ4_9GAMM</name>
<comment type="caution">
    <text evidence="2">The sequence shown here is derived from an EMBL/GenBank/DDBJ whole genome shotgun (WGS) entry which is preliminary data.</text>
</comment>
<keyword evidence="1" id="KW-0472">Membrane</keyword>
<keyword evidence="1" id="KW-1133">Transmembrane helix</keyword>
<dbReference type="NCBIfam" id="TIGR02532">
    <property type="entry name" value="IV_pilin_GFxxxE"/>
    <property type="match status" value="1"/>
</dbReference>
<evidence type="ECO:0000256" key="1">
    <source>
        <dbReference type="SAM" id="Phobius"/>
    </source>
</evidence>
<evidence type="ECO:0000313" key="2">
    <source>
        <dbReference type="EMBL" id="MFK4751413.1"/>
    </source>
</evidence>
<keyword evidence="1" id="KW-0812">Transmembrane</keyword>
<sequence>MPRRCMAVGVGGFTLIEMIMVIVITGIIGLVSTRFISLSVLGWLDTSSRSMWASNASATAEQIIRDIRLALPNSVRRFENNGSSCLELVPVLGSSDYLTLPLGLAGTVMQVVEFPGLRSGDTGYVAVYPVGSEVIYGAAGSEPGSALSSSMATLGLVQNHRQTLVFSQNERFLTDSPQRRVYLVDTPVAYCEDAGGRIWRYRGYGFAADSSQLLPATDATLMLDSLLPGSLEFGLLASGVQRNAVVSVRFTTLRSVRDGNAAGSAGERQSITREVRLLHVP</sequence>
<dbReference type="RefSeq" id="WP_416204873.1">
    <property type="nucleotide sequence ID" value="NZ_JBBKTX010000003.1"/>
</dbReference>
<dbReference type="EMBL" id="JBBKTX010000003">
    <property type="protein sequence ID" value="MFK4751413.1"/>
    <property type="molecule type" value="Genomic_DNA"/>
</dbReference>
<proteinExistence type="predicted"/>